<comment type="caution">
    <text evidence="2">The sequence shown here is derived from an EMBL/GenBank/DDBJ whole genome shotgun (WGS) entry which is preliminary data.</text>
</comment>
<evidence type="ECO:0000313" key="2">
    <source>
        <dbReference type="EMBL" id="KAJ6439730.1"/>
    </source>
</evidence>
<keyword evidence="1" id="KW-0472">Membrane</keyword>
<keyword evidence="3" id="KW-1185">Reference proteome</keyword>
<evidence type="ECO:0000256" key="1">
    <source>
        <dbReference type="SAM" id="Phobius"/>
    </source>
</evidence>
<keyword evidence="1" id="KW-0812">Transmembrane</keyword>
<dbReference type="Proteomes" id="UP001163105">
    <property type="component" value="Unassembled WGS sequence"/>
</dbReference>
<organism evidence="2 3">
    <name type="scientific">Purpureocillium lavendulum</name>
    <dbReference type="NCBI Taxonomy" id="1247861"/>
    <lineage>
        <taxon>Eukaryota</taxon>
        <taxon>Fungi</taxon>
        <taxon>Dikarya</taxon>
        <taxon>Ascomycota</taxon>
        <taxon>Pezizomycotina</taxon>
        <taxon>Sordariomycetes</taxon>
        <taxon>Hypocreomycetidae</taxon>
        <taxon>Hypocreales</taxon>
        <taxon>Ophiocordycipitaceae</taxon>
        <taxon>Purpureocillium</taxon>
    </lineage>
</organism>
<gene>
    <name evidence="2" type="ORF">O9K51_07621</name>
</gene>
<accession>A0AB34FLB1</accession>
<protein>
    <submittedName>
        <fullName evidence="2">Conserved leucine-rich repeat protein</fullName>
    </submittedName>
</protein>
<sequence>MATAPGVDARPENYTHDGILKVLIPVSAVGWLLFGVICILCINGQGRAGRWVPEWYLDSDGTRRDKLAVGTWWLAILLMWPVILPLVGARGLIHKARTCAEKWDRMRQMLMREKICEEGVEHQPRGEGQRSAGTGVELRRDVNPGLLGLVISAHG</sequence>
<feature type="transmembrane region" description="Helical" evidence="1">
    <location>
        <begin position="22"/>
        <end position="42"/>
    </location>
</feature>
<reference evidence="2" key="1">
    <citation type="submission" date="2023-01" db="EMBL/GenBank/DDBJ databases">
        <title>The growth and conidiation of Purpureocillium lavendulum are regulated by nitrogen source and histone H3K14 acetylation.</title>
        <authorList>
            <person name="Tang P."/>
            <person name="Han J."/>
            <person name="Zhang C."/>
            <person name="Tang P."/>
            <person name="Qi F."/>
            <person name="Zhang K."/>
            <person name="Liang L."/>
        </authorList>
    </citation>
    <scope>NUCLEOTIDE SEQUENCE</scope>
    <source>
        <strain evidence="2">YMF1.00683</strain>
    </source>
</reference>
<proteinExistence type="predicted"/>
<evidence type="ECO:0000313" key="3">
    <source>
        <dbReference type="Proteomes" id="UP001163105"/>
    </source>
</evidence>
<dbReference type="AlphaFoldDB" id="A0AB34FLB1"/>
<feature type="transmembrane region" description="Helical" evidence="1">
    <location>
        <begin position="72"/>
        <end position="93"/>
    </location>
</feature>
<keyword evidence="1" id="KW-1133">Transmembrane helix</keyword>
<dbReference type="EMBL" id="JAQHRD010000006">
    <property type="protein sequence ID" value="KAJ6439730.1"/>
    <property type="molecule type" value="Genomic_DNA"/>
</dbReference>
<name>A0AB34FLB1_9HYPO</name>